<protein>
    <submittedName>
        <fullName evidence="2">Defensin-like protein</fullName>
    </submittedName>
</protein>
<dbReference type="EMBL" id="CM001218">
    <property type="protein sequence ID" value="KEH38414.1"/>
    <property type="molecule type" value="Genomic_DNA"/>
</dbReference>
<accession>A0A072V8T1</accession>
<keyword evidence="1" id="KW-0732">Signal</keyword>
<evidence type="ECO:0000256" key="1">
    <source>
        <dbReference type="SAM" id="SignalP"/>
    </source>
</evidence>
<feature type="chain" id="PRO_5014500372" evidence="1">
    <location>
        <begin position="24"/>
        <end position="79"/>
    </location>
</feature>
<reference evidence="3" key="3">
    <citation type="submission" date="2015-04" db="UniProtKB">
        <authorList>
            <consortium name="EnsemblPlants"/>
        </authorList>
    </citation>
    <scope>IDENTIFICATION</scope>
    <source>
        <strain evidence="3">cv. Jemalong A17</strain>
    </source>
</reference>
<sequence>MSNQKIIFLALLSLFLMFLGANGKTTGEKCKIQQPCGMKNCLTQCQGLCDASVAYSFYCVYPNGVCKCRYWKTGASNFL</sequence>
<proteinExistence type="predicted"/>
<feature type="signal peptide" evidence="1">
    <location>
        <begin position="1"/>
        <end position="23"/>
    </location>
</feature>
<reference evidence="2 4" key="1">
    <citation type="journal article" date="2011" name="Nature">
        <title>The Medicago genome provides insight into the evolution of rhizobial symbioses.</title>
        <authorList>
            <person name="Young N.D."/>
            <person name="Debelle F."/>
            <person name="Oldroyd G.E."/>
            <person name="Geurts R."/>
            <person name="Cannon S.B."/>
            <person name="Udvardi M.K."/>
            <person name="Benedito V.A."/>
            <person name="Mayer K.F."/>
            <person name="Gouzy J."/>
            <person name="Schoof H."/>
            <person name="Van de Peer Y."/>
            <person name="Proost S."/>
            <person name="Cook D.R."/>
            <person name="Meyers B.C."/>
            <person name="Spannagl M."/>
            <person name="Cheung F."/>
            <person name="De Mita S."/>
            <person name="Krishnakumar V."/>
            <person name="Gundlach H."/>
            <person name="Zhou S."/>
            <person name="Mudge J."/>
            <person name="Bharti A.K."/>
            <person name="Murray J.D."/>
            <person name="Naoumkina M.A."/>
            <person name="Rosen B."/>
            <person name="Silverstein K.A."/>
            <person name="Tang H."/>
            <person name="Rombauts S."/>
            <person name="Zhao P.X."/>
            <person name="Zhou P."/>
            <person name="Barbe V."/>
            <person name="Bardou P."/>
            <person name="Bechner M."/>
            <person name="Bellec A."/>
            <person name="Berger A."/>
            <person name="Berges H."/>
            <person name="Bidwell S."/>
            <person name="Bisseling T."/>
            <person name="Choisne N."/>
            <person name="Couloux A."/>
            <person name="Denny R."/>
            <person name="Deshpande S."/>
            <person name="Dai X."/>
            <person name="Doyle J.J."/>
            <person name="Dudez A.M."/>
            <person name="Farmer A.D."/>
            <person name="Fouteau S."/>
            <person name="Franken C."/>
            <person name="Gibelin C."/>
            <person name="Gish J."/>
            <person name="Goldstein S."/>
            <person name="Gonzalez A.J."/>
            <person name="Green P.J."/>
            <person name="Hallab A."/>
            <person name="Hartog M."/>
            <person name="Hua A."/>
            <person name="Humphray S.J."/>
            <person name="Jeong D.H."/>
            <person name="Jing Y."/>
            <person name="Jocker A."/>
            <person name="Kenton S.M."/>
            <person name="Kim D.J."/>
            <person name="Klee K."/>
            <person name="Lai H."/>
            <person name="Lang C."/>
            <person name="Lin S."/>
            <person name="Macmil S.L."/>
            <person name="Magdelenat G."/>
            <person name="Matthews L."/>
            <person name="McCorrison J."/>
            <person name="Monaghan E.L."/>
            <person name="Mun J.H."/>
            <person name="Najar F.Z."/>
            <person name="Nicholson C."/>
            <person name="Noirot C."/>
            <person name="O'Bleness M."/>
            <person name="Paule C.R."/>
            <person name="Poulain J."/>
            <person name="Prion F."/>
            <person name="Qin B."/>
            <person name="Qu C."/>
            <person name="Retzel E.F."/>
            <person name="Riddle C."/>
            <person name="Sallet E."/>
            <person name="Samain S."/>
            <person name="Samson N."/>
            <person name="Sanders I."/>
            <person name="Saurat O."/>
            <person name="Scarpelli C."/>
            <person name="Schiex T."/>
            <person name="Segurens B."/>
            <person name="Severin A.J."/>
            <person name="Sherrier D.J."/>
            <person name="Shi R."/>
            <person name="Sims S."/>
            <person name="Singer S.R."/>
            <person name="Sinharoy S."/>
            <person name="Sterck L."/>
            <person name="Viollet A."/>
            <person name="Wang B.B."/>
            <person name="Wang K."/>
            <person name="Wang M."/>
            <person name="Wang X."/>
            <person name="Warfsmann J."/>
            <person name="Weissenbach J."/>
            <person name="White D.D."/>
            <person name="White J.D."/>
            <person name="Wiley G.B."/>
            <person name="Wincker P."/>
            <person name="Xing Y."/>
            <person name="Yang L."/>
            <person name="Yao Z."/>
            <person name="Ying F."/>
            <person name="Zhai J."/>
            <person name="Zhou L."/>
            <person name="Zuber A."/>
            <person name="Denarie J."/>
            <person name="Dixon R.A."/>
            <person name="May G.D."/>
            <person name="Schwartz D.C."/>
            <person name="Rogers J."/>
            <person name="Quetier F."/>
            <person name="Town C.D."/>
            <person name="Roe B.A."/>
        </authorList>
    </citation>
    <scope>NUCLEOTIDE SEQUENCE [LARGE SCALE GENOMIC DNA]</scope>
    <source>
        <strain evidence="2">A17</strain>
        <strain evidence="3 4">cv. Jemalong A17</strain>
    </source>
</reference>
<evidence type="ECO:0000313" key="4">
    <source>
        <dbReference type="Proteomes" id="UP000002051"/>
    </source>
</evidence>
<dbReference type="HOGENOM" id="CLU_2609615_0_0_1"/>
<dbReference type="AlphaFoldDB" id="A0A072V8T1"/>
<gene>
    <name evidence="2" type="ordered locus">MTR_2g070610</name>
</gene>
<evidence type="ECO:0000313" key="2">
    <source>
        <dbReference type="EMBL" id="KEH38414.1"/>
    </source>
</evidence>
<keyword evidence="4" id="KW-1185">Reference proteome</keyword>
<dbReference type="EnsemblPlants" id="KEH38414">
    <property type="protein sequence ID" value="KEH38414"/>
    <property type="gene ID" value="MTR_2g070610"/>
</dbReference>
<reference evidence="2 4" key="2">
    <citation type="journal article" date="2014" name="BMC Genomics">
        <title>An improved genome release (version Mt4.0) for the model legume Medicago truncatula.</title>
        <authorList>
            <person name="Tang H."/>
            <person name="Krishnakumar V."/>
            <person name="Bidwell S."/>
            <person name="Rosen B."/>
            <person name="Chan A."/>
            <person name="Zhou S."/>
            <person name="Gentzbittel L."/>
            <person name="Childs K.L."/>
            <person name="Yandell M."/>
            <person name="Gundlach H."/>
            <person name="Mayer K.F."/>
            <person name="Schwartz D.C."/>
            <person name="Town C.D."/>
        </authorList>
    </citation>
    <scope>GENOME REANNOTATION</scope>
    <source>
        <strain evidence="2">A17</strain>
        <strain evidence="3 4">cv. Jemalong A17</strain>
    </source>
</reference>
<dbReference type="Proteomes" id="UP000002051">
    <property type="component" value="Chromosome 2"/>
</dbReference>
<evidence type="ECO:0000313" key="3">
    <source>
        <dbReference type="EnsemblPlants" id="KEH38414"/>
    </source>
</evidence>
<name>A0A072V8T1_MEDTR</name>
<organism evidence="2 4">
    <name type="scientific">Medicago truncatula</name>
    <name type="common">Barrel medic</name>
    <name type="synonym">Medicago tribuloides</name>
    <dbReference type="NCBI Taxonomy" id="3880"/>
    <lineage>
        <taxon>Eukaryota</taxon>
        <taxon>Viridiplantae</taxon>
        <taxon>Streptophyta</taxon>
        <taxon>Embryophyta</taxon>
        <taxon>Tracheophyta</taxon>
        <taxon>Spermatophyta</taxon>
        <taxon>Magnoliopsida</taxon>
        <taxon>eudicotyledons</taxon>
        <taxon>Gunneridae</taxon>
        <taxon>Pentapetalae</taxon>
        <taxon>rosids</taxon>
        <taxon>fabids</taxon>
        <taxon>Fabales</taxon>
        <taxon>Fabaceae</taxon>
        <taxon>Papilionoideae</taxon>
        <taxon>50 kb inversion clade</taxon>
        <taxon>NPAAA clade</taxon>
        <taxon>Hologalegina</taxon>
        <taxon>IRL clade</taxon>
        <taxon>Trifolieae</taxon>
        <taxon>Medicago</taxon>
    </lineage>
</organism>